<dbReference type="RefSeq" id="WP_011874471.1">
    <property type="nucleotide sequence ID" value="NZ_BAAAGS010000081.1"/>
</dbReference>
<feature type="transmembrane region" description="Helical" evidence="1">
    <location>
        <begin position="34"/>
        <end position="56"/>
    </location>
</feature>
<accession>A0ABP3P3K8</accession>
<keyword evidence="1" id="KW-0812">Transmembrane</keyword>
<keyword evidence="1" id="KW-1133">Transmembrane helix</keyword>
<comment type="caution">
    <text evidence="3">The sequence shown here is derived from an EMBL/GenBank/DDBJ whole genome shotgun (WGS) entry which is preliminary data.</text>
</comment>
<dbReference type="EMBL" id="BAAAGS010000081">
    <property type="protein sequence ID" value="GAA0559524.1"/>
    <property type="molecule type" value="Genomic_DNA"/>
</dbReference>
<reference evidence="4" key="1">
    <citation type="journal article" date="2019" name="Int. J. Syst. Evol. Microbiol.">
        <title>The Global Catalogue of Microorganisms (GCM) 10K type strain sequencing project: providing services to taxonomists for standard genome sequencing and annotation.</title>
        <authorList>
            <consortium name="The Broad Institute Genomics Platform"/>
            <consortium name="The Broad Institute Genome Sequencing Center for Infectious Disease"/>
            <person name="Wu L."/>
            <person name="Ma J."/>
        </authorList>
    </citation>
    <scope>NUCLEOTIDE SEQUENCE [LARGE SCALE GENOMIC DNA]</scope>
    <source>
        <strain evidence="4">JCM 10303</strain>
    </source>
</reference>
<evidence type="ECO:0000259" key="2">
    <source>
        <dbReference type="Pfam" id="PF20182"/>
    </source>
</evidence>
<dbReference type="Proteomes" id="UP001500729">
    <property type="component" value="Unassembled WGS sequence"/>
</dbReference>
<keyword evidence="1" id="KW-0472">Membrane</keyword>
<keyword evidence="4" id="KW-1185">Reference proteome</keyword>
<feature type="transmembrane region" description="Helical" evidence="1">
    <location>
        <begin position="6"/>
        <end position="27"/>
    </location>
</feature>
<feature type="domain" description="DUF6545" evidence="2">
    <location>
        <begin position="242"/>
        <end position="394"/>
    </location>
</feature>
<sequence length="416" mass="44494">MLYTLGYALAGALMLAVVASKTRALILDPKNVRVLGLAVAHFALTIAFVAAIPTNYEAIDRLTGVPNLATLVVYSGVTISLGAAVVCHHALEMPQRRARAAGRRQLVVTAAAVAAMAVLFTLADVHDASHPLDFDAHYALDPLAVAFQIAWWSAYSTNLVHLARVCRRTALASRLPWLRAGLGLVPIGCVIALGYTAGKAAQVAAAWAGADLTWVSTALAPGLATLGAVTMALGWSVPLVPRWALRVRTWRDLRPLYAALRVVNPALADNTPAVTVLYRRLIATNDLLRALRPHLDPEVDRFAHAEADRLGLDGRVRHAAIEAARIAAGLRAHAAGQTFDGTTMIREYQRADADPGQADMAAHGALLWRNPPGDPDYRLAMEVRALCEIGRAWRLPHPLVAAVPAHRATNPLTEPG</sequence>
<proteinExistence type="predicted"/>
<organism evidence="3 4">
    <name type="scientific">Saccharopolyspora erythraea</name>
    <name type="common">Streptomyces erythraeus</name>
    <dbReference type="NCBI Taxonomy" id="1836"/>
    <lineage>
        <taxon>Bacteria</taxon>
        <taxon>Bacillati</taxon>
        <taxon>Actinomycetota</taxon>
        <taxon>Actinomycetes</taxon>
        <taxon>Pseudonocardiales</taxon>
        <taxon>Pseudonocardiaceae</taxon>
        <taxon>Saccharopolyspora</taxon>
    </lineage>
</organism>
<dbReference type="Pfam" id="PF20182">
    <property type="entry name" value="DUF6545"/>
    <property type="match status" value="1"/>
</dbReference>
<dbReference type="InterPro" id="IPR050039">
    <property type="entry name" value="MAB_1171c-like"/>
</dbReference>
<evidence type="ECO:0000256" key="1">
    <source>
        <dbReference type="SAM" id="Phobius"/>
    </source>
</evidence>
<dbReference type="NCBIfam" id="NF042915">
    <property type="entry name" value="MAB_1171c_fam"/>
    <property type="match status" value="1"/>
</dbReference>
<feature type="transmembrane region" description="Helical" evidence="1">
    <location>
        <begin position="218"/>
        <end position="241"/>
    </location>
</feature>
<name>A0ABP3P3K8_SACER</name>
<protein>
    <recommendedName>
        <fullName evidence="2">DUF6545 domain-containing protein</fullName>
    </recommendedName>
</protein>
<feature type="transmembrane region" description="Helical" evidence="1">
    <location>
        <begin position="106"/>
        <end position="123"/>
    </location>
</feature>
<evidence type="ECO:0000313" key="3">
    <source>
        <dbReference type="EMBL" id="GAA0559524.1"/>
    </source>
</evidence>
<feature type="transmembrane region" description="Helical" evidence="1">
    <location>
        <begin position="177"/>
        <end position="198"/>
    </location>
</feature>
<evidence type="ECO:0000313" key="4">
    <source>
        <dbReference type="Proteomes" id="UP001500729"/>
    </source>
</evidence>
<feature type="transmembrane region" description="Helical" evidence="1">
    <location>
        <begin position="68"/>
        <end position="86"/>
    </location>
</feature>
<feature type="transmembrane region" description="Helical" evidence="1">
    <location>
        <begin position="143"/>
        <end position="165"/>
    </location>
</feature>
<gene>
    <name evidence="3" type="ORF">GCM10009533_66010</name>
</gene>
<dbReference type="InterPro" id="IPR046675">
    <property type="entry name" value="DUF6545"/>
</dbReference>